<reference evidence="5 6" key="1">
    <citation type="journal article" date="2017" name="Nat. Commun.">
        <title>'ARMAN' archaea depend on association with euryarchaeal host in culture and in situ.</title>
        <authorList>
            <person name="Golyshina O."/>
            <person name="Toshchakov S."/>
            <person name="Makarova K."/>
            <person name="Gavrilov S."/>
            <person name="Korzhenkov A."/>
            <person name="La Cono V."/>
            <person name="Arcadi E."/>
            <person name="Nechitaylo T."/>
            <person name="Ferrer M."/>
            <person name="Kublanov I."/>
            <person name="Wolf Y."/>
            <person name="Yakimov M."/>
            <person name="Golyshin P."/>
            <person name="Slesarev A."/>
            <person name="Kozyavkin S."/>
        </authorList>
    </citation>
    <scope>NUCLEOTIDE SEQUENCE [LARGE SCALE GENOMIC DNA]</scope>
    <source>
        <strain evidence="5 6">Mia14</strain>
    </source>
</reference>
<dbReference type="AlphaFoldDB" id="A0A218NNL3"/>
<evidence type="ECO:0000256" key="1">
    <source>
        <dbReference type="ARBA" id="ARBA00005257"/>
    </source>
</evidence>
<protein>
    <submittedName>
        <fullName evidence="5">30S ribosomal protein S8e</fullName>
    </submittedName>
</protein>
<dbReference type="GO" id="GO:0006412">
    <property type="term" value="P:translation"/>
    <property type="evidence" value="ECO:0007669"/>
    <property type="project" value="InterPro"/>
</dbReference>
<gene>
    <name evidence="5" type="ORF">Mia14_0783</name>
</gene>
<dbReference type="InterPro" id="IPR022309">
    <property type="entry name" value="Ribosomal_Se8/biogenesis_NSA2"/>
</dbReference>
<dbReference type="Gene3D" id="2.40.10.310">
    <property type="match status" value="1"/>
</dbReference>
<proteinExistence type="inferred from homology"/>
<evidence type="ECO:0000313" key="6">
    <source>
        <dbReference type="Proteomes" id="UP000197679"/>
    </source>
</evidence>
<keyword evidence="6" id="KW-1185">Reference proteome</keyword>
<dbReference type="NCBIfam" id="TIGR00307">
    <property type="entry name" value="eS8"/>
    <property type="match status" value="1"/>
</dbReference>
<feature type="compositionally biased region" description="Basic residues" evidence="4">
    <location>
        <begin position="8"/>
        <end position="23"/>
    </location>
</feature>
<dbReference type="GO" id="GO:0005840">
    <property type="term" value="C:ribosome"/>
    <property type="evidence" value="ECO:0007669"/>
    <property type="project" value="UniProtKB-KW"/>
</dbReference>
<accession>A0A218NNL3</accession>
<dbReference type="KEGG" id="marh:Mia14_0783"/>
<dbReference type="Proteomes" id="UP000197679">
    <property type="component" value="Chromosome"/>
</dbReference>
<dbReference type="GeneID" id="33314334"/>
<dbReference type="OrthoDB" id="372305at2157"/>
<dbReference type="GO" id="GO:1990904">
    <property type="term" value="C:ribonucleoprotein complex"/>
    <property type="evidence" value="ECO:0007669"/>
    <property type="project" value="UniProtKB-KW"/>
</dbReference>
<comment type="similarity">
    <text evidence="1">Belongs to the eukaryotic ribosomal protein eS8 family.</text>
</comment>
<organism evidence="5 6">
    <name type="scientific">Candidatus Mancarchaeum acidiphilum</name>
    <dbReference type="NCBI Taxonomy" id="1920749"/>
    <lineage>
        <taxon>Archaea</taxon>
        <taxon>Candidatus Micrarchaeota</taxon>
        <taxon>Candidatus Mancarchaeum</taxon>
    </lineage>
</organism>
<evidence type="ECO:0000256" key="2">
    <source>
        <dbReference type="ARBA" id="ARBA00022980"/>
    </source>
</evidence>
<dbReference type="GO" id="GO:0003735">
    <property type="term" value="F:structural constituent of ribosome"/>
    <property type="evidence" value="ECO:0007669"/>
    <property type="project" value="InterPro"/>
</dbReference>
<name>A0A218NNL3_9ARCH</name>
<evidence type="ECO:0000256" key="3">
    <source>
        <dbReference type="ARBA" id="ARBA00023274"/>
    </source>
</evidence>
<feature type="region of interest" description="Disordered" evidence="4">
    <location>
        <begin position="1"/>
        <end position="23"/>
    </location>
</feature>
<sequence>MSLLSKQMHSKSKTIRTGSGKRKVKFRDKKRYEIGNYFISTKMSEEDVRVNYRGRGGKITSKLKKAATANVLTKEGYKKAKIKVVVESKDNRNFARLNTITKGTIINTDVGKAVVLNRPGREGFINAKLLDE</sequence>
<dbReference type="InterPro" id="IPR001047">
    <property type="entry name" value="Ribosomal_eS8"/>
</dbReference>
<dbReference type="Pfam" id="PF01201">
    <property type="entry name" value="Ribosomal_S8e"/>
    <property type="match status" value="1"/>
</dbReference>
<keyword evidence="2 5" id="KW-0689">Ribosomal protein</keyword>
<dbReference type="EMBL" id="CP019964">
    <property type="protein sequence ID" value="ASI14077.1"/>
    <property type="molecule type" value="Genomic_DNA"/>
</dbReference>
<evidence type="ECO:0000313" key="5">
    <source>
        <dbReference type="EMBL" id="ASI14077.1"/>
    </source>
</evidence>
<dbReference type="RefSeq" id="WP_088820338.1">
    <property type="nucleotide sequence ID" value="NZ_CP019964.1"/>
</dbReference>
<evidence type="ECO:0000256" key="4">
    <source>
        <dbReference type="SAM" id="MobiDB-lite"/>
    </source>
</evidence>
<keyword evidence="3" id="KW-0687">Ribonucleoprotein</keyword>